<keyword evidence="5" id="KW-1185">Reference proteome</keyword>
<feature type="binding site" evidence="2">
    <location>
        <position position="59"/>
    </location>
    <ligand>
        <name>ATP</name>
        <dbReference type="ChEBI" id="CHEBI:30616"/>
    </ligand>
</feature>
<evidence type="ECO:0000259" key="3">
    <source>
        <dbReference type="Pfam" id="PF01171"/>
    </source>
</evidence>
<comment type="caution">
    <text evidence="4">The sequence shown here is derived from an EMBL/GenBank/DDBJ whole genome shotgun (WGS) entry which is preliminary data.</text>
</comment>
<dbReference type="GO" id="GO:0008033">
    <property type="term" value="P:tRNA processing"/>
    <property type="evidence" value="ECO:0007669"/>
    <property type="project" value="InterPro"/>
</dbReference>
<evidence type="ECO:0000256" key="2">
    <source>
        <dbReference type="PIRSR" id="PIRSR004976-51"/>
    </source>
</evidence>
<dbReference type="PANTHER" id="PTHR43686">
    <property type="entry name" value="SULFURTRANSFERASE-RELATED"/>
    <property type="match status" value="1"/>
</dbReference>
<dbReference type="Gene3D" id="3.40.50.620">
    <property type="entry name" value="HUPs"/>
    <property type="match status" value="1"/>
</dbReference>
<dbReference type="InterPro" id="IPR011063">
    <property type="entry name" value="TilS/TtcA_N"/>
</dbReference>
<dbReference type="AlphaFoldDB" id="A0A926HXQ8"/>
<sequence>MKRILSRLRRAAEDYSMIDSGDRIAVGVSGGKDSLAALMAMKNLQRFYPKPFYLEAITIDMGFDNMDFTAVAALCAENDIPYHTEKSDIKQIIFDYRKEENPCSLCANLRRGAMCTAAKKRDIKKIVYGHHFDDVVNTFFLSLFYEGRLNCFAPVTYLERMDVTVLRPLIYVEEKDIVRFANNTALPVVKSTCPADKNTKRQYVADLLEGLDQENPGLKHRIFTAVQKSGIKGWSL</sequence>
<organism evidence="4 5">
    <name type="scientific">Congzhengia minquanensis</name>
    <dbReference type="NCBI Taxonomy" id="2763657"/>
    <lineage>
        <taxon>Bacteria</taxon>
        <taxon>Bacillati</taxon>
        <taxon>Bacillota</taxon>
        <taxon>Clostridia</taxon>
        <taxon>Eubacteriales</taxon>
        <taxon>Oscillospiraceae</taxon>
        <taxon>Congzhengia</taxon>
    </lineage>
</organism>
<feature type="binding site" evidence="2">
    <location>
        <begin position="27"/>
        <end position="29"/>
    </location>
    <ligand>
        <name>ATP</name>
        <dbReference type="ChEBI" id="CHEBI:30616"/>
    </ligand>
</feature>
<feature type="binding site" evidence="2">
    <location>
        <position position="33"/>
    </location>
    <ligand>
        <name>ATP</name>
        <dbReference type="ChEBI" id="CHEBI:30616"/>
    </ligand>
</feature>
<dbReference type="CDD" id="cd24138">
    <property type="entry name" value="TtcA-like"/>
    <property type="match status" value="1"/>
</dbReference>
<dbReference type="InterPro" id="IPR035107">
    <property type="entry name" value="tRNA_thiolation_TtcA_Ctu1"/>
</dbReference>
<keyword evidence="2" id="KW-0547">Nucleotide-binding</keyword>
<feature type="binding site" evidence="2">
    <location>
        <position position="134"/>
    </location>
    <ligand>
        <name>ATP</name>
        <dbReference type="ChEBI" id="CHEBI:30616"/>
    </ligand>
</feature>
<dbReference type="InterPro" id="IPR014729">
    <property type="entry name" value="Rossmann-like_a/b/a_fold"/>
</dbReference>
<protein>
    <submittedName>
        <fullName evidence="4">tRNA 2-thiocytidine(32) synthetase TtcA</fullName>
    </submittedName>
</protein>
<gene>
    <name evidence="4" type="ORF">H8698_01405</name>
</gene>
<dbReference type="Proteomes" id="UP000611762">
    <property type="component" value="Unassembled WGS sequence"/>
</dbReference>
<dbReference type="PIRSF" id="PIRSF004976">
    <property type="entry name" value="ATPase_YdaO"/>
    <property type="match status" value="1"/>
</dbReference>
<dbReference type="GO" id="GO:0005524">
    <property type="term" value="F:ATP binding"/>
    <property type="evidence" value="ECO:0007669"/>
    <property type="project" value="UniProtKB-KW"/>
</dbReference>
<evidence type="ECO:0000313" key="5">
    <source>
        <dbReference type="Proteomes" id="UP000611762"/>
    </source>
</evidence>
<accession>A0A926HXQ8</accession>
<dbReference type="EMBL" id="JACRSU010000001">
    <property type="protein sequence ID" value="MBC8539628.1"/>
    <property type="molecule type" value="Genomic_DNA"/>
</dbReference>
<feature type="domain" description="tRNA(Ile)-lysidine/2-thiocytidine synthase N-terminal" evidence="3">
    <location>
        <begin position="24"/>
        <end position="202"/>
    </location>
</feature>
<reference evidence="4" key="1">
    <citation type="submission" date="2020-08" db="EMBL/GenBank/DDBJ databases">
        <title>Genome public.</title>
        <authorList>
            <person name="Liu C."/>
            <person name="Sun Q."/>
        </authorList>
    </citation>
    <scope>NUCLEOTIDE SEQUENCE</scope>
    <source>
        <strain evidence="4">H8</strain>
    </source>
</reference>
<name>A0A926HXQ8_9FIRM</name>
<keyword evidence="2" id="KW-0067">ATP-binding</keyword>
<dbReference type="PANTHER" id="PTHR43686:SF1">
    <property type="entry name" value="AMINOTRAN_5 DOMAIN-CONTAINING PROTEIN"/>
    <property type="match status" value="1"/>
</dbReference>
<feature type="binding site" evidence="2">
    <location>
        <position position="129"/>
    </location>
    <ligand>
        <name>ATP</name>
        <dbReference type="ChEBI" id="CHEBI:30616"/>
    </ligand>
</feature>
<dbReference type="RefSeq" id="WP_249310849.1">
    <property type="nucleotide sequence ID" value="NZ_JACRSU010000001.1"/>
</dbReference>
<dbReference type="GO" id="GO:0016740">
    <property type="term" value="F:transferase activity"/>
    <property type="evidence" value="ECO:0007669"/>
    <property type="project" value="UniProtKB-KW"/>
</dbReference>
<evidence type="ECO:0000256" key="1">
    <source>
        <dbReference type="ARBA" id="ARBA00022679"/>
    </source>
</evidence>
<proteinExistence type="predicted"/>
<evidence type="ECO:0000313" key="4">
    <source>
        <dbReference type="EMBL" id="MBC8539628.1"/>
    </source>
</evidence>
<dbReference type="SUPFAM" id="SSF52402">
    <property type="entry name" value="Adenine nucleotide alpha hydrolases-like"/>
    <property type="match status" value="1"/>
</dbReference>
<keyword evidence="1" id="KW-0808">Transferase</keyword>
<dbReference type="Pfam" id="PF01171">
    <property type="entry name" value="ATP_bind_3"/>
    <property type="match status" value="1"/>
</dbReference>